<gene>
    <name evidence="1" type="ORF">MTP09_10090</name>
</gene>
<evidence type="ECO:0000313" key="1">
    <source>
        <dbReference type="EMBL" id="UOE40260.1"/>
    </source>
</evidence>
<dbReference type="RefSeq" id="WP_243548284.1">
    <property type="nucleotide sequence ID" value="NZ_CP094532.1"/>
</dbReference>
<sequence>MKKILGLMLLMSVGTFLNAQYLIIGKDSISLEQFKKEYQYGLENNGIEKTISATEDFHLLQQFAADMKVDTTAAFREKMMTREGELRAKFFFPKQVIDPVLNGYMKDLQTEKQVQVFFVQKTEGDTNNYQQIYSDVKSGKMKIEDAISKYSKGNPEAFYVKPGGLDNSIYSEVKTLPNNSFTKLYDTPRFVAFAKVLNSRPSLGYLVFGTISFPKDENSEATKTKIYADLKAGKTFQEVAKLYGANEHEKENGGVVMGSPTLPDEVYALFKGKQKGYYTPEPLVYGDKYFVFNIYNVEPYVLTDKNRDFYIRDMNSSLYGEVLQDKMLAYLKSDPTYKEFPEFQNVKKSYQNFNLAKDNSVLYQYKKHKTTVGDIRKMIGDKKAEAEKLPAAIWSESLVGVNGQDLMRFYSEDFSSQKDIKKELDEFRKGLYSDYIFSKYLNEEIAKHPEWLTKYYNENKSKYMWGNRADGRVAIISDEKLIKEIEKEIKDPKNWESLKTKYYGKLNDKKQILVNFEKGEMEEEAEVFTKYKVPFKTGIHHTKMGERNLVIAIDKILSPAQMTQEEASEMLKDAVTEQKLRETIATQKAKTKIVVQPGFISGLEKNFKK</sequence>
<keyword evidence="2" id="KW-1185">Reference proteome</keyword>
<proteinExistence type="predicted"/>
<organism evidence="1 2">
    <name type="scientific">Chryseobacterium suipulveris</name>
    <dbReference type="NCBI Taxonomy" id="2929800"/>
    <lineage>
        <taxon>Bacteria</taxon>
        <taxon>Pseudomonadati</taxon>
        <taxon>Bacteroidota</taxon>
        <taxon>Flavobacteriia</taxon>
        <taxon>Flavobacteriales</taxon>
        <taxon>Weeksellaceae</taxon>
        <taxon>Chryseobacterium group</taxon>
        <taxon>Chryseobacterium</taxon>
    </lineage>
</organism>
<accession>A0ABY4BMC4</accession>
<dbReference type="Proteomes" id="UP000831460">
    <property type="component" value="Chromosome"/>
</dbReference>
<name>A0ABY4BMC4_9FLAO</name>
<dbReference type="GO" id="GO:0016853">
    <property type="term" value="F:isomerase activity"/>
    <property type="evidence" value="ECO:0007669"/>
    <property type="project" value="UniProtKB-KW"/>
</dbReference>
<dbReference type="EMBL" id="CP094532">
    <property type="protein sequence ID" value="UOE40260.1"/>
    <property type="molecule type" value="Genomic_DNA"/>
</dbReference>
<keyword evidence="1" id="KW-0413">Isomerase</keyword>
<protein>
    <submittedName>
        <fullName evidence="1">Peptidylprolyl isomerase</fullName>
    </submittedName>
</protein>
<reference evidence="1 2" key="1">
    <citation type="submission" date="2022-03" db="EMBL/GenBank/DDBJ databases">
        <title>Chryseobacterium sp. isolated from particulate matters in swine house.</title>
        <authorList>
            <person name="Won M."/>
            <person name="Kim S.-J."/>
            <person name="Kwon S.-W."/>
        </authorList>
    </citation>
    <scope>NUCLEOTIDE SEQUENCE [LARGE SCALE GENOMIC DNA]</scope>
    <source>
        <strain evidence="1 2">SC2-2</strain>
    </source>
</reference>
<evidence type="ECO:0000313" key="2">
    <source>
        <dbReference type="Proteomes" id="UP000831460"/>
    </source>
</evidence>